<dbReference type="Proteomes" id="UP000887226">
    <property type="component" value="Unassembled WGS sequence"/>
</dbReference>
<gene>
    <name evidence="7" type="ORF">BJ878DRAFT_466339</name>
</gene>
<dbReference type="AlphaFoldDB" id="A0A9P8CCB9"/>
<evidence type="ECO:0000313" key="7">
    <source>
        <dbReference type="EMBL" id="KAG9241455.1"/>
    </source>
</evidence>
<evidence type="ECO:0000259" key="5">
    <source>
        <dbReference type="PROSITE" id="PS50941"/>
    </source>
</evidence>
<comment type="caution">
    <text evidence="7">The sequence shown here is derived from an EMBL/GenBank/DDBJ whole genome shotgun (WGS) entry which is preliminary data.</text>
</comment>
<keyword evidence="4" id="KW-1015">Disulfide bond</keyword>
<feature type="domain" description="GH18" evidence="6">
    <location>
        <begin position="68"/>
        <end position="424"/>
    </location>
</feature>
<comment type="caution">
    <text evidence="4">Lacks conserved residue(s) required for the propagation of feature annotation.</text>
</comment>
<keyword evidence="8" id="KW-1185">Reference proteome</keyword>
<evidence type="ECO:0000256" key="2">
    <source>
        <dbReference type="ARBA" id="ARBA00012729"/>
    </source>
</evidence>
<feature type="disulfide bond" evidence="4">
    <location>
        <begin position="547"/>
        <end position="561"/>
    </location>
</feature>
<dbReference type="Pfam" id="PF00187">
    <property type="entry name" value="Chitin_bind_1"/>
    <property type="match status" value="1"/>
</dbReference>
<dbReference type="PANTHER" id="PTHR11177:SF333">
    <property type="entry name" value="CHITINASE"/>
    <property type="match status" value="1"/>
</dbReference>
<feature type="domain" description="Chitin-binding type-1" evidence="5">
    <location>
        <begin position="418"/>
        <end position="464"/>
    </location>
</feature>
<feature type="disulfide bond" evidence="4">
    <location>
        <begin position="421"/>
        <end position="436"/>
    </location>
</feature>
<accession>A0A9P8CCB9</accession>
<evidence type="ECO:0000256" key="4">
    <source>
        <dbReference type="PROSITE-ProRule" id="PRU00261"/>
    </source>
</evidence>
<name>A0A9P8CCB9_9HELO</name>
<feature type="disulfide bond" evidence="4">
    <location>
        <begin position="533"/>
        <end position="548"/>
    </location>
</feature>
<dbReference type="PANTHER" id="PTHR11177">
    <property type="entry name" value="CHITINASE"/>
    <property type="match status" value="1"/>
</dbReference>
<dbReference type="CDD" id="cd00035">
    <property type="entry name" value="ChtBD1"/>
    <property type="match status" value="1"/>
</dbReference>
<dbReference type="Gene3D" id="3.20.20.80">
    <property type="entry name" value="Glycosidases"/>
    <property type="match status" value="1"/>
</dbReference>
<dbReference type="SMART" id="SM00270">
    <property type="entry name" value="ChtBD1"/>
    <property type="match status" value="4"/>
</dbReference>
<sequence>MCGRDSLNGAQKCPLNLCCSYFGYCGTTPLHCSSQDAAGQVTPCQKDYGRCGVLYPPSCPQGTSTSKGRKVAYYQAAGVRYRKCNRITPSQINTEGLTHLNFAFAQLDPTTFAVVPADPLDLMLYRPFTALKSATLQTWIALGGFTFNDPGPTHTTFSDMVTSPANRAAFIKSIIEFMGKWGFQGADLDWEFPGQSDRGGRPSDAKNLVLLVKEMRAAFGRKYGLSTVLPPDFTYLSGNDPVGMSPYVDFFNYMTYDLHGPWEASYIGAKVRPQTSIIDVDSALVSLWFDGVPPSKVNLGIAYYGRGFTLTDKNCREIGCPYSGGSKSGPCTGSTGVLSLREIKQLVNDKVAIPKLLPDLMIKEISYDDQWIGYDDAETITLKEKWGDRHCLGGTAIWSIDFDSGAGSGDKPLVVSTKGSCANGQICLGSSFGDCCSSHNFCGSTSAYCSTSAGCQLEYGTCTMDTAAGVHISINGRCGNGFTCAGSAFGKCCSPAGYCGSSSLYCSPINGCQSSYGLCIEAEAVIVSKDGHCGDGITCQNSAYGNCCSQYGWCGTTAAHCAGDNGCQPQYGACSS</sequence>
<dbReference type="InterPro" id="IPR017853">
    <property type="entry name" value="GH"/>
</dbReference>
<dbReference type="InterPro" id="IPR011583">
    <property type="entry name" value="Chitinase_II/V-like_cat"/>
</dbReference>
<dbReference type="InterPro" id="IPR001223">
    <property type="entry name" value="Glyco_hydro18_cat"/>
</dbReference>
<dbReference type="Pfam" id="PF00704">
    <property type="entry name" value="Glyco_hydro_18"/>
    <property type="match status" value="1"/>
</dbReference>
<feature type="disulfide bond" evidence="4">
    <location>
        <begin position="435"/>
        <end position="449"/>
    </location>
</feature>
<feature type="domain" description="Chitin-binding type-1" evidence="5">
    <location>
        <begin position="530"/>
        <end position="576"/>
    </location>
</feature>
<keyword evidence="3 4" id="KW-0147">Chitin-binding</keyword>
<dbReference type="Gene3D" id="3.30.60.10">
    <property type="entry name" value="Endochitinase-like"/>
    <property type="match status" value="4"/>
</dbReference>
<dbReference type="GO" id="GO:0005975">
    <property type="term" value="P:carbohydrate metabolic process"/>
    <property type="evidence" value="ECO:0007669"/>
    <property type="project" value="InterPro"/>
</dbReference>
<evidence type="ECO:0000256" key="3">
    <source>
        <dbReference type="ARBA" id="ARBA00022669"/>
    </source>
</evidence>
<proteinExistence type="inferred from homology"/>
<feature type="disulfide bond" evidence="4">
    <location>
        <begin position="13"/>
        <end position="25"/>
    </location>
</feature>
<dbReference type="SUPFAM" id="SSF51445">
    <property type="entry name" value="(Trans)glycosidases"/>
    <property type="match status" value="1"/>
</dbReference>
<dbReference type="SUPFAM" id="SSF54556">
    <property type="entry name" value="Chitinase insertion domain"/>
    <property type="match status" value="1"/>
</dbReference>
<dbReference type="SMART" id="SM00636">
    <property type="entry name" value="Glyco_18"/>
    <property type="match status" value="1"/>
</dbReference>
<dbReference type="PROSITE" id="PS51910">
    <property type="entry name" value="GH18_2"/>
    <property type="match status" value="1"/>
</dbReference>
<dbReference type="SUPFAM" id="SSF57016">
    <property type="entry name" value="Plant lectins/antimicrobial peptides"/>
    <property type="match status" value="4"/>
</dbReference>
<dbReference type="GO" id="GO:0008843">
    <property type="term" value="F:endochitinase activity"/>
    <property type="evidence" value="ECO:0007669"/>
    <property type="project" value="UniProtKB-EC"/>
</dbReference>
<evidence type="ECO:0000259" key="6">
    <source>
        <dbReference type="PROSITE" id="PS51910"/>
    </source>
</evidence>
<dbReference type="InterPro" id="IPR029070">
    <property type="entry name" value="Chitinase_insertion_sf"/>
</dbReference>
<dbReference type="EC" id="3.2.1.14" evidence="2"/>
<dbReference type="OrthoDB" id="73875at2759"/>
<dbReference type="GO" id="GO:0008061">
    <property type="term" value="F:chitin binding"/>
    <property type="evidence" value="ECO:0007669"/>
    <property type="project" value="UniProtKB-UniRule"/>
</dbReference>
<organism evidence="7 8">
    <name type="scientific">Calycina marina</name>
    <dbReference type="NCBI Taxonomy" id="1763456"/>
    <lineage>
        <taxon>Eukaryota</taxon>
        <taxon>Fungi</taxon>
        <taxon>Dikarya</taxon>
        <taxon>Ascomycota</taxon>
        <taxon>Pezizomycotina</taxon>
        <taxon>Leotiomycetes</taxon>
        <taxon>Helotiales</taxon>
        <taxon>Pezizellaceae</taxon>
        <taxon>Calycina</taxon>
    </lineage>
</organism>
<dbReference type="InterPro" id="IPR001002">
    <property type="entry name" value="Chitin-bd_1"/>
</dbReference>
<feature type="domain" description="Chitin-binding type-1" evidence="5">
    <location>
        <begin position="1"/>
        <end position="53"/>
    </location>
</feature>
<feature type="disulfide bond" evidence="4">
    <location>
        <begin position="18"/>
        <end position="32"/>
    </location>
</feature>
<evidence type="ECO:0000313" key="8">
    <source>
        <dbReference type="Proteomes" id="UP000887226"/>
    </source>
</evidence>
<reference evidence="7" key="1">
    <citation type="journal article" date="2021" name="IMA Fungus">
        <title>Genomic characterization of three marine fungi, including Emericellopsis atlantica sp. nov. with signatures of a generalist lifestyle and marine biomass degradation.</title>
        <authorList>
            <person name="Hagestad O.C."/>
            <person name="Hou L."/>
            <person name="Andersen J.H."/>
            <person name="Hansen E.H."/>
            <person name="Altermark B."/>
            <person name="Li C."/>
            <person name="Kuhnert E."/>
            <person name="Cox R.J."/>
            <person name="Crous P.W."/>
            <person name="Spatafora J.W."/>
            <person name="Lail K."/>
            <person name="Amirebrahimi M."/>
            <person name="Lipzen A."/>
            <person name="Pangilinan J."/>
            <person name="Andreopoulos W."/>
            <person name="Hayes R.D."/>
            <person name="Ng V."/>
            <person name="Grigoriev I.V."/>
            <person name="Jackson S.A."/>
            <person name="Sutton T.D.S."/>
            <person name="Dobson A.D.W."/>
            <person name="Rama T."/>
        </authorList>
    </citation>
    <scope>NUCLEOTIDE SEQUENCE</scope>
    <source>
        <strain evidence="7">TRa3180A</strain>
    </source>
</reference>
<protein>
    <recommendedName>
        <fullName evidence="2">chitinase</fullName>
        <ecNumber evidence="2">3.2.1.14</ecNumber>
    </recommendedName>
</protein>
<feature type="disulfide bond" evidence="4">
    <location>
        <begin position="478"/>
        <end position="493"/>
    </location>
</feature>
<dbReference type="EMBL" id="MU254210">
    <property type="protein sequence ID" value="KAG9241455.1"/>
    <property type="molecule type" value="Genomic_DNA"/>
</dbReference>
<feature type="domain" description="Chitin-binding type-1" evidence="5">
    <location>
        <begin position="475"/>
        <end position="521"/>
    </location>
</feature>
<dbReference type="InterPro" id="IPR036861">
    <property type="entry name" value="Endochitinase-like_sf"/>
</dbReference>
<evidence type="ECO:0000256" key="1">
    <source>
        <dbReference type="ARBA" id="ARBA00008682"/>
    </source>
</evidence>
<comment type="similarity">
    <text evidence="1">Belongs to the glycosyl hydrolase 18 family. Chitinase class V subfamily.</text>
</comment>
<dbReference type="Gene3D" id="3.10.50.10">
    <property type="match status" value="1"/>
</dbReference>
<dbReference type="CDD" id="cd11618">
    <property type="entry name" value="ChtBD1_1"/>
    <property type="match status" value="3"/>
</dbReference>
<dbReference type="PROSITE" id="PS50941">
    <property type="entry name" value="CHIT_BIND_I_2"/>
    <property type="match status" value="4"/>
</dbReference>
<dbReference type="InterPro" id="IPR050314">
    <property type="entry name" value="Glycosyl_Hydrlase_18"/>
</dbReference>
<feature type="disulfide bond" evidence="4">
    <location>
        <begin position="492"/>
        <end position="506"/>
    </location>
</feature>